<feature type="repeat" description="PPR" evidence="2">
    <location>
        <begin position="155"/>
        <end position="189"/>
    </location>
</feature>
<dbReference type="AlphaFoldDB" id="W1NIH7"/>
<reference evidence="4" key="1">
    <citation type="journal article" date="2013" name="Science">
        <title>The Amborella genome and the evolution of flowering plants.</title>
        <authorList>
            <consortium name="Amborella Genome Project"/>
        </authorList>
    </citation>
    <scope>NUCLEOTIDE SEQUENCE [LARGE SCALE GENOMIC DNA]</scope>
</reference>
<organism evidence="3 4">
    <name type="scientific">Amborella trichopoda</name>
    <dbReference type="NCBI Taxonomy" id="13333"/>
    <lineage>
        <taxon>Eukaryota</taxon>
        <taxon>Viridiplantae</taxon>
        <taxon>Streptophyta</taxon>
        <taxon>Embryophyta</taxon>
        <taxon>Tracheophyta</taxon>
        <taxon>Spermatophyta</taxon>
        <taxon>Magnoliopsida</taxon>
        <taxon>Amborellales</taxon>
        <taxon>Amborellaceae</taxon>
        <taxon>Amborella</taxon>
    </lineage>
</organism>
<dbReference type="InterPro" id="IPR011990">
    <property type="entry name" value="TPR-like_helical_dom_sf"/>
</dbReference>
<dbReference type="GO" id="GO:0009451">
    <property type="term" value="P:RNA modification"/>
    <property type="evidence" value="ECO:0007669"/>
    <property type="project" value="InterPro"/>
</dbReference>
<keyword evidence="1" id="KW-0677">Repeat</keyword>
<dbReference type="Pfam" id="PF01535">
    <property type="entry name" value="PPR"/>
    <property type="match status" value="2"/>
</dbReference>
<accession>W1NIH7</accession>
<sequence>MASLMPQGNTLHGHHKQNPRQFNLHASNTLLITHIKSKELHLAKQVFENMHEKNVFSWTAMISGYARNGRAQDALDFFNGMLYSGIRPNYISLLVIIRVVSQIFAEQKTSEIHGFVMRNGFESEAPVITSLIGLYSSHNDTKSAFLLFDRAIMKDLILWTAMVSVCSQNGLSVEAIKFFREMLNSGNEPNHVSIKTEYLSQNLHKNGQKRLGLLEHYDWWLC</sequence>
<dbReference type="PROSITE" id="PS51375">
    <property type="entry name" value="PPR"/>
    <property type="match status" value="2"/>
</dbReference>
<dbReference type="HOGENOM" id="CLU_1246843_0_0_1"/>
<evidence type="ECO:0000313" key="3">
    <source>
        <dbReference type="EMBL" id="ERM95029.1"/>
    </source>
</evidence>
<feature type="repeat" description="PPR" evidence="2">
    <location>
        <begin position="54"/>
        <end position="88"/>
    </location>
</feature>
<dbReference type="Pfam" id="PF13041">
    <property type="entry name" value="PPR_2"/>
    <property type="match status" value="1"/>
</dbReference>
<proteinExistence type="predicted"/>
<dbReference type="Gramene" id="ERM95029">
    <property type="protein sequence ID" value="ERM95029"/>
    <property type="gene ID" value="AMTR_s00009p00241390"/>
</dbReference>
<dbReference type="PANTHER" id="PTHR47926:SF377">
    <property type="entry name" value="OS04G0469400 PROTEIN"/>
    <property type="match status" value="1"/>
</dbReference>
<protein>
    <recommendedName>
        <fullName evidence="5">Pentacotripeptide-repeat region of PRORP domain-containing protein</fullName>
    </recommendedName>
</protein>
<dbReference type="InterPro" id="IPR046960">
    <property type="entry name" value="PPR_At4g14850-like_plant"/>
</dbReference>
<dbReference type="EMBL" id="KI397501">
    <property type="protein sequence ID" value="ERM95029.1"/>
    <property type="molecule type" value="Genomic_DNA"/>
</dbReference>
<dbReference type="NCBIfam" id="TIGR00756">
    <property type="entry name" value="PPR"/>
    <property type="match status" value="2"/>
</dbReference>
<dbReference type="InterPro" id="IPR002885">
    <property type="entry name" value="PPR_rpt"/>
</dbReference>
<dbReference type="Gene3D" id="1.25.40.10">
    <property type="entry name" value="Tetratricopeptide repeat domain"/>
    <property type="match status" value="2"/>
</dbReference>
<evidence type="ECO:0000313" key="4">
    <source>
        <dbReference type="Proteomes" id="UP000017836"/>
    </source>
</evidence>
<dbReference type="OMA" id="EEVEWIH"/>
<dbReference type="Proteomes" id="UP000017836">
    <property type="component" value="Unassembled WGS sequence"/>
</dbReference>
<dbReference type="eggNOG" id="KOG4197">
    <property type="taxonomic scope" value="Eukaryota"/>
</dbReference>
<gene>
    <name evidence="3" type="ORF">AMTR_s00009p00241390</name>
</gene>
<evidence type="ECO:0000256" key="2">
    <source>
        <dbReference type="PROSITE-ProRule" id="PRU00708"/>
    </source>
</evidence>
<name>W1NIH7_AMBTC</name>
<dbReference type="PANTHER" id="PTHR47926">
    <property type="entry name" value="PENTATRICOPEPTIDE REPEAT-CONTAINING PROTEIN"/>
    <property type="match status" value="1"/>
</dbReference>
<evidence type="ECO:0008006" key="5">
    <source>
        <dbReference type="Google" id="ProtNLM"/>
    </source>
</evidence>
<keyword evidence="4" id="KW-1185">Reference proteome</keyword>
<dbReference type="STRING" id="13333.W1NIH7"/>
<evidence type="ECO:0000256" key="1">
    <source>
        <dbReference type="ARBA" id="ARBA00022737"/>
    </source>
</evidence>
<dbReference type="GO" id="GO:0003723">
    <property type="term" value="F:RNA binding"/>
    <property type="evidence" value="ECO:0007669"/>
    <property type="project" value="InterPro"/>
</dbReference>